<dbReference type="CDD" id="cd04276">
    <property type="entry name" value="ZnMc_MMP_like_2"/>
    <property type="match status" value="1"/>
</dbReference>
<dbReference type="Gene3D" id="3.40.390.10">
    <property type="entry name" value="Collagenase (Catalytic Domain)"/>
    <property type="match status" value="1"/>
</dbReference>
<protein>
    <submittedName>
        <fullName evidence="6">Zinc-dependent metalloprotease</fullName>
    </submittedName>
</protein>
<accession>A0AAU7K8L0</accession>
<keyword evidence="6" id="KW-0378">Hydrolase</keyword>
<dbReference type="PANTHER" id="PTHR38478">
    <property type="entry name" value="PEPTIDASE M1A AND M12B"/>
    <property type="match status" value="1"/>
</dbReference>
<evidence type="ECO:0000256" key="2">
    <source>
        <dbReference type="SAM" id="SignalP"/>
    </source>
</evidence>
<dbReference type="PANTHER" id="PTHR38478:SF1">
    <property type="entry name" value="ZINC DEPENDENT METALLOPROTEASE DOMAIN LIPOPROTEIN"/>
    <property type="match status" value="1"/>
</dbReference>
<feature type="region of interest" description="Disordered" evidence="1">
    <location>
        <begin position="213"/>
        <end position="235"/>
    </location>
</feature>
<feature type="chain" id="PRO_5043459250" evidence="2">
    <location>
        <begin position="22"/>
        <end position="813"/>
    </location>
</feature>
<keyword evidence="6" id="KW-0645">Protease</keyword>
<dbReference type="GO" id="GO:0008237">
    <property type="term" value="F:metallopeptidase activity"/>
    <property type="evidence" value="ECO:0007669"/>
    <property type="project" value="UniProtKB-KW"/>
</dbReference>
<dbReference type="RefSeq" id="WP_406826204.1">
    <property type="nucleotide sequence ID" value="NZ_CP157485.1"/>
</dbReference>
<feature type="domain" description="EcxA zinc-binding" evidence="3">
    <location>
        <begin position="429"/>
        <end position="735"/>
    </location>
</feature>
<feature type="signal peptide" evidence="2">
    <location>
        <begin position="1"/>
        <end position="21"/>
    </location>
</feature>
<feature type="domain" description="DUF5117" evidence="4">
    <location>
        <begin position="92"/>
        <end position="293"/>
    </location>
</feature>
<evidence type="ECO:0000256" key="1">
    <source>
        <dbReference type="SAM" id="MobiDB-lite"/>
    </source>
</evidence>
<dbReference type="InterPro" id="IPR032534">
    <property type="entry name" value="EcxA_zinc-bd"/>
</dbReference>
<evidence type="ECO:0000259" key="3">
    <source>
        <dbReference type="Pfam" id="PF16313"/>
    </source>
</evidence>
<organism evidence="6">
    <name type="scientific">Pedobacter sp. KACC 23697</name>
    <dbReference type="NCBI Taxonomy" id="3149230"/>
    <lineage>
        <taxon>Bacteria</taxon>
        <taxon>Pseudomonadati</taxon>
        <taxon>Bacteroidota</taxon>
        <taxon>Sphingobacteriia</taxon>
        <taxon>Sphingobacteriales</taxon>
        <taxon>Sphingobacteriaceae</taxon>
        <taxon>Pedobacter</taxon>
    </lineage>
</organism>
<dbReference type="InterPro" id="IPR033413">
    <property type="entry name" value="DUF5117"/>
</dbReference>
<keyword evidence="6" id="KW-0482">Metalloprotease</keyword>
<dbReference type="SUPFAM" id="SSF55486">
    <property type="entry name" value="Metalloproteases ('zincins'), catalytic domain"/>
    <property type="match status" value="1"/>
</dbReference>
<proteinExistence type="predicted"/>
<feature type="domain" description="DUF5118" evidence="5">
    <location>
        <begin position="28"/>
        <end position="70"/>
    </location>
</feature>
<dbReference type="EMBL" id="CP157485">
    <property type="protein sequence ID" value="XBO48863.1"/>
    <property type="molecule type" value="Genomic_DNA"/>
</dbReference>
<reference evidence="6" key="1">
    <citation type="submission" date="2024-05" db="EMBL/GenBank/DDBJ databases">
        <authorList>
            <person name="Kim S."/>
            <person name="Heo J."/>
            <person name="Choi H."/>
            <person name="Choi Y."/>
            <person name="Kwon S.-W."/>
            <person name="Kim Y."/>
        </authorList>
    </citation>
    <scope>NUCLEOTIDE SEQUENCE</scope>
    <source>
        <strain evidence="6">KACC 23697</strain>
    </source>
</reference>
<gene>
    <name evidence="6" type="ORF">ABEG20_04520</name>
</gene>
<dbReference type="Pfam" id="PF17148">
    <property type="entry name" value="DUF5117"/>
    <property type="match status" value="1"/>
</dbReference>
<dbReference type="Pfam" id="PF17162">
    <property type="entry name" value="DUF5118"/>
    <property type="match status" value="1"/>
</dbReference>
<evidence type="ECO:0000259" key="5">
    <source>
        <dbReference type="Pfam" id="PF17162"/>
    </source>
</evidence>
<keyword evidence="2" id="KW-0732">Signal</keyword>
<dbReference type="AlphaFoldDB" id="A0AAU7K8L0"/>
<dbReference type="InterPro" id="IPR024079">
    <property type="entry name" value="MetalloPept_cat_dom_sf"/>
</dbReference>
<dbReference type="InterPro" id="IPR033428">
    <property type="entry name" value="DUF5118"/>
</dbReference>
<dbReference type="Pfam" id="PF16313">
    <property type="entry name" value="DUF4953"/>
    <property type="match status" value="1"/>
</dbReference>
<evidence type="ECO:0000259" key="4">
    <source>
        <dbReference type="Pfam" id="PF17148"/>
    </source>
</evidence>
<name>A0AAU7K8L0_9SPHI</name>
<feature type="compositionally biased region" description="Polar residues" evidence="1">
    <location>
        <begin position="222"/>
        <end position="235"/>
    </location>
</feature>
<sequence length="813" mass="91985">MKLLKKLLLIGQLFVSASIIAQTTSELPSIQKFVKSNASKYTGVFNVYLQDDKYYLEVPDSLLNRDILTMIVINKGSAQVSRDPSKRFGFAGDVVHEAVFKFNKGFKETLNMEQAQFYIEPTKQSAYEASLKNKVASIIVAFNPVAKDAKAVLIDITNTLNSDMPFLSLSGAKDELSLGPYQSNLSRPIGVAGFANSLVFRSVRAYGAGAVTPKPNAMGSPEQGSDQGNTQQMTGPTSWEVGASWYLLPAKPMRLRFADKRVGYFARAIRDYAQNPNNIEDRNYATRWKIEPKPQDIDKFNRGELVEPASPIVYYIDKNTPAYLRPYFIAGVNAWQKTFERIGFKNAIMAKMEPTAEENPDFSIDNPAYSVISYKPSTTANAYGPMVIDPRSGQILSSHVAVFHNITDLLQRWYFVNCAANDPAARKLPLSEEIMGRMAQMVITHEVGHTLGLRHDFAGSHSYDVDSVRKHSFVAKNGFGASIMDYLRFNYVAQPEDGFKAEELLPKIGVYDDFAIEWGYKIFPKHQNAEQDAEVLKRWVSKMRKDPRFLYFPEGDFFDPRIQSEDMGSNAMKAGTLAIKNLKVMMQNLAVWLEDNDDDNYTMMKRMHSAVASRYNEYLAHVLKNIGGRYADNALTEEGRSNYVPVSRDLQKEAMAFINDYYFNEPQWLFPKEITDKTRFTFSGEVAADYGAFMGRVFYKFSAIGRNQRMVGEQRYTVAEFFDDMYKGLFSDLNSSEAISAYRRMLQQRYVSLLLTAVYNPASYENDVAVLIKQQIDKVAAACEISLKVKTDKNSREHLNAIADMISQWKGKK</sequence>
<dbReference type="InterPro" id="IPR034032">
    <property type="entry name" value="Zn_MMP-like_bac"/>
</dbReference>
<evidence type="ECO:0000313" key="6">
    <source>
        <dbReference type="EMBL" id="XBO48863.1"/>
    </source>
</evidence>